<dbReference type="GO" id="GO:0000976">
    <property type="term" value="F:transcription cis-regulatory region binding"/>
    <property type="evidence" value="ECO:0007669"/>
    <property type="project" value="TreeGrafter"/>
</dbReference>
<dbReference type="CDD" id="cd11449">
    <property type="entry name" value="bHLH_AtAIB_like"/>
    <property type="match status" value="1"/>
</dbReference>
<dbReference type="SUPFAM" id="SSF47459">
    <property type="entry name" value="HLH, helix-loop-helix DNA-binding domain"/>
    <property type="match status" value="1"/>
</dbReference>
<feature type="region of interest" description="Disordered" evidence="6">
    <location>
        <begin position="327"/>
        <end position="367"/>
    </location>
</feature>
<evidence type="ECO:0000259" key="7">
    <source>
        <dbReference type="PROSITE" id="PS50888"/>
    </source>
</evidence>
<dbReference type="PANTHER" id="PTHR11514">
    <property type="entry name" value="MYC"/>
    <property type="match status" value="1"/>
</dbReference>
<dbReference type="AlphaFoldDB" id="A0A2P2K4W2"/>
<feature type="domain" description="BHLH" evidence="7">
    <location>
        <begin position="356"/>
        <end position="405"/>
    </location>
</feature>
<evidence type="ECO:0000256" key="1">
    <source>
        <dbReference type="ARBA" id="ARBA00004123"/>
    </source>
</evidence>
<feature type="compositionally biased region" description="Basic and acidic residues" evidence="6">
    <location>
        <begin position="353"/>
        <end position="367"/>
    </location>
</feature>
<evidence type="ECO:0000313" key="9">
    <source>
        <dbReference type="EMBL" id="MBX00764.1"/>
    </source>
</evidence>
<evidence type="ECO:0000256" key="4">
    <source>
        <dbReference type="ARBA" id="ARBA00023242"/>
    </source>
</evidence>
<dbReference type="EMBL" id="GGEC01020279">
    <property type="protein sequence ID" value="MBX00763.1"/>
    <property type="molecule type" value="Transcribed_RNA"/>
</dbReference>
<organism evidence="9">
    <name type="scientific">Rhizophora mucronata</name>
    <name type="common">Asiatic mangrove</name>
    <dbReference type="NCBI Taxonomy" id="61149"/>
    <lineage>
        <taxon>Eukaryota</taxon>
        <taxon>Viridiplantae</taxon>
        <taxon>Streptophyta</taxon>
        <taxon>Embryophyta</taxon>
        <taxon>Tracheophyta</taxon>
        <taxon>Spermatophyta</taxon>
        <taxon>Magnoliopsida</taxon>
        <taxon>eudicotyledons</taxon>
        <taxon>Gunneridae</taxon>
        <taxon>Pentapetalae</taxon>
        <taxon>rosids</taxon>
        <taxon>fabids</taxon>
        <taxon>Malpighiales</taxon>
        <taxon>Rhizophoraceae</taxon>
        <taxon>Rhizophora</taxon>
    </lineage>
</organism>
<dbReference type="Pfam" id="PF00010">
    <property type="entry name" value="HLH"/>
    <property type="match status" value="1"/>
</dbReference>
<feature type="compositionally biased region" description="Basic and acidic residues" evidence="6">
    <location>
        <begin position="330"/>
        <end position="343"/>
    </location>
</feature>
<keyword evidence="4 5" id="KW-0539">Nucleus</keyword>
<comment type="subcellular location">
    <subcellularLocation>
        <location evidence="1 5">Nucleus</location>
    </subcellularLocation>
</comment>
<dbReference type="InterPro" id="IPR045084">
    <property type="entry name" value="AIB/MYC-like"/>
</dbReference>
<dbReference type="GO" id="GO:0003700">
    <property type="term" value="F:DNA-binding transcription factor activity"/>
    <property type="evidence" value="ECO:0007669"/>
    <property type="project" value="InterPro"/>
</dbReference>
<dbReference type="Gene3D" id="4.10.280.10">
    <property type="entry name" value="Helix-loop-helix DNA-binding domain"/>
    <property type="match status" value="1"/>
</dbReference>
<keyword evidence="2 5" id="KW-0805">Transcription regulation</keyword>
<dbReference type="SMART" id="SM00353">
    <property type="entry name" value="HLH"/>
    <property type="match status" value="1"/>
</dbReference>
<sequence>MVENFLGTEEKAMVESILGTEASDFLISSASNNITRELVSTPSNLGLQQGLRQLVERSSWNYAIFWNASNLKSGESILAWGDGICQEPRGRGFGGENSSGDGKLEEVEKREQMKKHVLQKLHTCFNGMVDDNYAASLDVVSDVEMLYLCSMYFTFRCDSAYGPGESYKSGRSIWASNLVNCLNQYQLRSVLARSAGFQTVVFLPVKSGVVELGSVKSVPEDHNVVELAKTIFGESNAAEAKAFPKIFGHELSLGGSKSRSISISFSPKVEDDLVFPSDSYATQAIGGNHVYGSSSNGYASDTNEGKLYPHLNQMSVAGFNTESVITGLEQPKDDLSPPTEERKPRKRGRKPANGREEPLNHVEAERQRREKLNQRFYALRAVVPNISKMDKASLLGDAITYITDMQTKIKLLETEKEMGNNKHKQFSAPEVEFQPRQDDALVRVSCPLESHPVSTILKTFREHQINPRECNVSTTENDNVIHTFSFRTPSGAAVQLKEQLEAALSQ</sequence>
<dbReference type="PROSITE" id="PS50888">
    <property type="entry name" value="BHLH"/>
    <property type="match status" value="1"/>
</dbReference>
<feature type="domain" description="ACT" evidence="8">
    <location>
        <begin position="441"/>
        <end position="506"/>
    </location>
</feature>
<dbReference type="InterPro" id="IPR025610">
    <property type="entry name" value="MYC/MYB_N"/>
</dbReference>
<dbReference type="Pfam" id="PF14215">
    <property type="entry name" value="bHLH-MYC_N"/>
    <property type="match status" value="1"/>
</dbReference>
<dbReference type="GO" id="GO:0005634">
    <property type="term" value="C:nucleus"/>
    <property type="evidence" value="ECO:0007669"/>
    <property type="project" value="UniProtKB-SubCell"/>
</dbReference>
<dbReference type="FunFam" id="4.10.280.10:FF:000078">
    <property type="entry name" value="Transcription factor bHLH13"/>
    <property type="match status" value="1"/>
</dbReference>
<dbReference type="InterPro" id="IPR011598">
    <property type="entry name" value="bHLH_dom"/>
</dbReference>
<name>A0A2P2K4W2_RHIMU</name>
<protein>
    <recommendedName>
        <fullName evidence="5">Transcription factor</fullName>
        <shortName evidence="5">bHLH transcription factor</shortName>
    </recommendedName>
    <alternativeName>
        <fullName evidence="5">Basic helix-loop-helix protein</fullName>
    </alternativeName>
</protein>
<accession>A0A2P2K4W2</accession>
<dbReference type="EMBL" id="GGEC01020280">
    <property type="protein sequence ID" value="MBX00764.1"/>
    <property type="molecule type" value="Transcribed_RNA"/>
</dbReference>
<evidence type="ECO:0000259" key="8">
    <source>
        <dbReference type="PROSITE" id="PS51671"/>
    </source>
</evidence>
<evidence type="ECO:0000256" key="2">
    <source>
        <dbReference type="ARBA" id="ARBA00023015"/>
    </source>
</evidence>
<dbReference type="InterPro" id="IPR036638">
    <property type="entry name" value="HLH_DNA-bd_sf"/>
</dbReference>
<reference evidence="9" key="1">
    <citation type="submission" date="2018-02" db="EMBL/GenBank/DDBJ databases">
        <title>Rhizophora mucronata_Transcriptome.</title>
        <authorList>
            <person name="Meera S.P."/>
            <person name="Sreeshan A."/>
            <person name="Augustine A."/>
        </authorList>
    </citation>
    <scope>NUCLEOTIDE SEQUENCE</scope>
    <source>
        <tissue evidence="9">Leaf</tissue>
    </source>
</reference>
<proteinExistence type="predicted"/>
<dbReference type="GO" id="GO:0046983">
    <property type="term" value="F:protein dimerization activity"/>
    <property type="evidence" value="ECO:0007669"/>
    <property type="project" value="InterPro"/>
</dbReference>
<dbReference type="PANTHER" id="PTHR11514:SF53">
    <property type="entry name" value="TRANSCRIPTION FACTOR BHLH3"/>
    <property type="match status" value="1"/>
</dbReference>
<evidence type="ECO:0000256" key="6">
    <source>
        <dbReference type="SAM" id="MobiDB-lite"/>
    </source>
</evidence>
<evidence type="ECO:0000256" key="5">
    <source>
        <dbReference type="RuleBase" id="RU369104"/>
    </source>
</evidence>
<keyword evidence="3 5" id="KW-0804">Transcription</keyword>
<dbReference type="InterPro" id="IPR002912">
    <property type="entry name" value="ACT_dom"/>
</dbReference>
<dbReference type="PROSITE" id="PS51671">
    <property type="entry name" value="ACT"/>
    <property type="match status" value="1"/>
</dbReference>
<evidence type="ECO:0000256" key="3">
    <source>
        <dbReference type="ARBA" id="ARBA00023163"/>
    </source>
</evidence>